<feature type="domain" description="SRR1-like" evidence="2">
    <location>
        <begin position="121"/>
        <end position="268"/>
    </location>
</feature>
<gene>
    <name evidence="3" type="ORF">KCU76_g7612</name>
</gene>
<dbReference type="AlphaFoldDB" id="A0A9P8EJJ3"/>
<proteinExistence type="predicted"/>
<evidence type="ECO:0000256" key="1">
    <source>
        <dbReference type="SAM" id="MobiDB-lite"/>
    </source>
</evidence>
<reference evidence="3" key="2">
    <citation type="submission" date="2021-08" db="EMBL/GenBank/DDBJ databases">
        <authorList>
            <person name="Gostincar C."/>
            <person name="Sun X."/>
            <person name="Song Z."/>
            <person name="Gunde-Cimerman N."/>
        </authorList>
    </citation>
    <scope>NUCLEOTIDE SEQUENCE</scope>
    <source>
        <strain evidence="3">EXF-9911</strain>
    </source>
</reference>
<feature type="compositionally biased region" description="Polar residues" evidence="1">
    <location>
        <begin position="43"/>
        <end position="58"/>
    </location>
</feature>
<protein>
    <recommendedName>
        <fullName evidence="2">SRR1-like domain-containing protein</fullName>
    </recommendedName>
</protein>
<reference evidence="3" key="1">
    <citation type="journal article" date="2021" name="J Fungi (Basel)">
        <title>Virulence traits and population genomics of the black yeast Aureobasidium melanogenum.</title>
        <authorList>
            <person name="Cernosa A."/>
            <person name="Sun X."/>
            <person name="Gostincar C."/>
            <person name="Fang C."/>
            <person name="Gunde-Cimerman N."/>
            <person name="Song Z."/>
        </authorList>
    </citation>
    <scope>NUCLEOTIDE SEQUENCE</scope>
    <source>
        <strain evidence="3">EXF-9911</strain>
    </source>
</reference>
<evidence type="ECO:0000313" key="3">
    <source>
        <dbReference type="EMBL" id="KAG9691216.1"/>
    </source>
</evidence>
<evidence type="ECO:0000313" key="4">
    <source>
        <dbReference type="Proteomes" id="UP000779574"/>
    </source>
</evidence>
<organism evidence="3 4">
    <name type="scientific">Aureobasidium melanogenum</name>
    <name type="common">Aureobasidium pullulans var. melanogenum</name>
    <dbReference type="NCBI Taxonomy" id="46634"/>
    <lineage>
        <taxon>Eukaryota</taxon>
        <taxon>Fungi</taxon>
        <taxon>Dikarya</taxon>
        <taxon>Ascomycota</taxon>
        <taxon>Pezizomycotina</taxon>
        <taxon>Dothideomycetes</taxon>
        <taxon>Dothideomycetidae</taxon>
        <taxon>Dothideales</taxon>
        <taxon>Saccotheciaceae</taxon>
        <taxon>Aureobasidium</taxon>
    </lineage>
</organism>
<comment type="caution">
    <text evidence="3">The sequence shown here is derived from an EMBL/GenBank/DDBJ whole genome shotgun (WGS) entry which is preliminary data.</text>
</comment>
<dbReference type="Proteomes" id="UP000779574">
    <property type="component" value="Unassembled WGS sequence"/>
</dbReference>
<feature type="non-terminal residue" evidence="3">
    <location>
        <position position="332"/>
    </location>
</feature>
<dbReference type="InterPro" id="IPR012942">
    <property type="entry name" value="SRR1-like"/>
</dbReference>
<dbReference type="Pfam" id="PF07985">
    <property type="entry name" value="SRR1"/>
    <property type="match status" value="1"/>
</dbReference>
<sequence>MGSAVEPNQRKLEAALGHKVSTAVFKALCSKYAPTPALDKNRQTGGQAYESNGEQNGRPNGVHTHRPNGELTGDPNGVHDQIPAGQARTPFHAETLLGVSKDIEGTLQEIREEPEWQEFRDQIQTVVNQTTNVQTMICLGLGNWVPREYFHRANCFVVQYAVFVFMCEKVDERWKNECSSRGTKYEPVKRHFQDPSFDEQTKYLLQDVPRPSDPSTNNIIVNPAASKMIENNKNTFVFAPHLNCNIWPEILFLHPQVFIGNSPKGFAGQDMALMETYIQECEITNSDDVGPQSKALLASFRATDTEYHQSDLEQGPVDPDHLANLTIYQRSS</sequence>
<feature type="region of interest" description="Disordered" evidence="1">
    <location>
        <begin position="35"/>
        <end position="84"/>
    </location>
</feature>
<evidence type="ECO:0000259" key="2">
    <source>
        <dbReference type="Pfam" id="PF07985"/>
    </source>
</evidence>
<name>A0A9P8EJJ3_AURME</name>
<dbReference type="OrthoDB" id="3897226at2759"/>
<accession>A0A9P8EJJ3</accession>
<dbReference type="EMBL" id="JAHFXF010000277">
    <property type="protein sequence ID" value="KAG9691216.1"/>
    <property type="molecule type" value="Genomic_DNA"/>
</dbReference>